<feature type="region of interest" description="Disordered" evidence="1">
    <location>
        <begin position="102"/>
        <end position="126"/>
    </location>
</feature>
<gene>
    <name evidence="3" type="ORF">CVM52_25895</name>
</gene>
<sequence length="126" mass="13881">KRDRFAGMEGRLRPGLLSQRLAQQQDSLTRNARRLSNLGRAQTARWRDRIDGADRMLRSLGYQATLERGYAVIRAEGAVMTTQAAAAKHPVLEIQFSDGRLTVGSAGAKPRKTTKADEAPDQGSLF</sequence>
<feature type="compositionally biased region" description="Polar residues" evidence="1">
    <location>
        <begin position="20"/>
        <end position="30"/>
    </location>
</feature>
<feature type="region of interest" description="Disordered" evidence="1">
    <location>
        <begin position="16"/>
        <end position="43"/>
    </location>
</feature>
<feature type="domain" description="Exonuclease VII large subunit C-terminal" evidence="2">
    <location>
        <begin position="2"/>
        <end position="103"/>
    </location>
</feature>
<protein>
    <submittedName>
        <fullName evidence="3">Exodeoxyribonuclease VII large subunit</fullName>
    </submittedName>
</protein>
<feature type="non-terminal residue" evidence="3">
    <location>
        <position position="1"/>
    </location>
</feature>
<name>A0A2M8IT78_9RHOB</name>
<dbReference type="RefSeq" id="WP_276308672.1">
    <property type="nucleotide sequence ID" value="NZ_PGTB01000361.1"/>
</dbReference>
<evidence type="ECO:0000313" key="3">
    <source>
        <dbReference type="EMBL" id="PJE32772.1"/>
    </source>
</evidence>
<dbReference type="AlphaFoldDB" id="A0A2M8IT78"/>
<reference evidence="3 4" key="1">
    <citation type="journal article" date="2018" name="Int. J. Syst. Evol. Microbiol.">
        <title>Pseudooceanicola lipolyticus sp. nov., a marine alphaproteobacterium, reclassification of Oceanicola flagellatus as Pseudooceanicola flagellatus comb. nov. and emended description of the genus Pseudooceanicola.</title>
        <authorList>
            <person name="Huang M.-M."/>
            <person name="Guo L.-L."/>
            <person name="Wu Y.-H."/>
            <person name="Lai Q.-L."/>
            <person name="Shao Z.-Z."/>
            <person name="Wang C.-S."/>
            <person name="Wu M."/>
            <person name="Xu X.-W."/>
        </authorList>
    </citation>
    <scope>NUCLEOTIDE SEQUENCE [LARGE SCALE GENOMIC DNA]</scope>
    <source>
        <strain evidence="3 4">157</strain>
    </source>
</reference>
<comment type="caution">
    <text evidence="3">The sequence shown here is derived from an EMBL/GenBank/DDBJ whole genome shotgun (WGS) entry which is preliminary data.</text>
</comment>
<dbReference type="InterPro" id="IPR020579">
    <property type="entry name" value="Exonuc_VII_lsu_C"/>
</dbReference>
<dbReference type="GO" id="GO:0008855">
    <property type="term" value="F:exodeoxyribonuclease VII activity"/>
    <property type="evidence" value="ECO:0007669"/>
    <property type="project" value="InterPro"/>
</dbReference>
<organism evidence="3 4">
    <name type="scientific">Pseudooceanicola lipolyticus</name>
    <dbReference type="NCBI Taxonomy" id="2029104"/>
    <lineage>
        <taxon>Bacteria</taxon>
        <taxon>Pseudomonadati</taxon>
        <taxon>Pseudomonadota</taxon>
        <taxon>Alphaproteobacteria</taxon>
        <taxon>Rhodobacterales</taxon>
        <taxon>Paracoccaceae</taxon>
        <taxon>Pseudooceanicola</taxon>
    </lineage>
</organism>
<evidence type="ECO:0000313" key="4">
    <source>
        <dbReference type="Proteomes" id="UP000231553"/>
    </source>
</evidence>
<dbReference type="Proteomes" id="UP000231553">
    <property type="component" value="Unassembled WGS sequence"/>
</dbReference>
<keyword evidence="4" id="KW-1185">Reference proteome</keyword>
<dbReference type="EMBL" id="PGTB01000361">
    <property type="protein sequence ID" value="PJE32772.1"/>
    <property type="molecule type" value="Genomic_DNA"/>
</dbReference>
<dbReference type="Pfam" id="PF02601">
    <property type="entry name" value="Exonuc_VII_L"/>
    <property type="match status" value="1"/>
</dbReference>
<evidence type="ECO:0000256" key="1">
    <source>
        <dbReference type="SAM" id="MobiDB-lite"/>
    </source>
</evidence>
<accession>A0A2M8IT78</accession>
<evidence type="ECO:0000259" key="2">
    <source>
        <dbReference type="Pfam" id="PF02601"/>
    </source>
</evidence>
<proteinExistence type="predicted"/>